<protein>
    <submittedName>
        <fullName evidence="5">Lrp/AsnC family transcriptional regulator</fullName>
    </submittedName>
</protein>
<dbReference type="Gene3D" id="3.30.70.920">
    <property type="match status" value="1"/>
</dbReference>
<dbReference type="PANTHER" id="PTHR30154:SF34">
    <property type="entry name" value="TRANSCRIPTIONAL REGULATOR AZLB"/>
    <property type="match status" value="1"/>
</dbReference>
<dbReference type="SUPFAM" id="SSF54909">
    <property type="entry name" value="Dimeric alpha+beta barrel"/>
    <property type="match status" value="1"/>
</dbReference>
<organism evidence="5 6">
    <name type="scientific">Sanguibacter biliveldensis</name>
    <dbReference type="NCBI Taxonomy" id="3030830"/>
    <lineage>
        <taxon>Bacteria</taxon>
        <taxon>Bacillati</taxon>
        <taxon>Actinomycetota</taxon>
        <taxon>Actinomycetes</taxon>
        <taxon>Micrococcales</taxon>
        <taxon>Sanguibacteraceae</taxon>
        <taxon>Sanguibacter</taxon>
    </lineage>
</organism>
<dbReference type="RefSeq" id="WP_056131831.1">
    <property type="nucleotide sequence ID" value="NZ_CP138359.1"/>
</dbReference>
<sequence>MDEIDAKILNAVQRDPRITLAGLAALTKSTLSTCHRRLRRLEGAGYIAGYRAIIDPERVGLTFHALVFVSLEPGTVGRFEEFEQAASLLPEVIEVLRLSGRPEYVLRVMASDSAGFNTLYDVQLSDLPRVASLQLELILGVPVPARAIAVSPP</sequence>
<keyword evidence="6" id="KW-1185">Reference proteome</keyword>
<name>A0AAF0ZA57_9MICO</name>
<dbReference type="GO" id="GO:0043565">
    <property type="term" value="F:sequence-specific DNA binding"/>
    <property type="evidence" value="ECO:0007669"/>
    <property type="project" value="InterPro"/>
</dbReference>
<dbReference type="EMBL" id="CP138359">
    <property type="protein sequence ID" value="WPF83714.1"/>
    <property type="molecule type" value="Genomic_DNA"/>
</dbReference>
<dbReference type="InterPro" id="IPR000485">
    <property type="entry name" value="AsnC-type_HTH_dom"/>
</dbReference>
<dbReference type="PRINTS" id="PR00033">
    <property type="entry name" value="HTHASNC"/>
</dbReference>
<dbReference type="Pfam" id="PF01037">
    <property type="entry name" value="AsnC_trans_reg"/>
    <property type="match status" value="1"/>
</dbReference>
<feature type="domain" description="HTH asnC-type" evidence="4">
    <location>
        <begin position="1"/>
        <end position="62"/>
    </location>
</feature>
<gene>
    <name evidence="5" type="ORF">SANBI_001409</name>
</gene>
<dbReference type="CDD" id="cd00090">
    <property type="entry name" value="HTH_ARSR"/>
    <property type="match status" value="1"/>
</dbReference>
<dbReference type="PROSITE" id="PS50956">
    <property type="entry name" value="HTH_ASNC_2"/>
    <property type="match status" value="1"/>
</dbReference>
<dbReference type="InterPro" id="IPR019887">
    <property type="entry name" value="Tscrpt_reg_AsnC/Lrp_C"/>
</dbReference>
<evidence type="ECO:0000256" key="3">
    <source>
        <dbReference type="ARBA" id="ARBA00023163"/>
    </source>
</evidence>
<evidence type="ECO:0000256" key="1">
    <source>
        <dbReference type="ARBA" id="ARBA00023015"/>
    </source>
</evidence>
<evidence type="ECO:0000259" key="4">
    <source>
        <dbReference type="PROSITE" id="PS50956"/>
    </source>
</evidence>
<dbReference type="GO" id="GO:0005829">
    <property type="term" value="C:cytosol"/>
    <property type="evidence" value="ECO:0007669"/>
    <property type="project" value="TreeGrafter"/>
</dbReference>
<keyword evidence="1" id="KW-0805">Transcription regulation</keyword>
<dbReference type="KEGG" id="sbil:SANBI_001409"/>
<proteinExistence type="predicted"/>
<dbReference type="InterPro" id="IPR036390">
    <property type="entry name" value="WH_DNA-bd_sf"/>
</dbReference>
<dbReference type="Pfam" id="PF13412">
    <property type="entry name" value="HTH_24"/>
    <property type="match status" value="1"/>
</dbReference>
<dbReference type="InterPro" id="IPR019888">
    <property type="entry name" value="Tscrpt_reg_AsnC-like"/>
</dbReference>
<dbReference type="InterPro" id="IPR011008">
    <property type="entry name" value="Dimeric_a/b-barrel"/>
</dbReference>
<keyword evidence="2" id="KW-0238">DNA-binding</keyword>
<evidence type="ECO:0000313" key="6">
    <source>
        <dbReference type="Proteomes" id="UP001304340"/>
    </source>
</evidence>
<dbReference type="AlphaFoldDB" id="A0AAF0ZA57"/>
<evidence type="ECO:0000313" key="5">
    <source>
        <dbReference type="EMBL" id="WPF83714.1"/>
    </source>
</evidence>
<dbReference type="SMART" id="SM00344">
    <property type="entry name" value="HTH_ASNC"/>
    <property type="match status" value="1"/>
</dbReference>
<dbReference type="SUPFAM" id="SSF46785">
    <property type="entry name" value="Winged helix' DNA-binding domain"/>
    <property type="match status" value="1"/>
</dbReference>
<dbReference type="GO" id="GO:0043200">
    <property type="term" value="P:response to amino acid"/>
    <property type="evidence" value="ECO:0007669"/>
    <property type="project" value="TreeGrafter"/>
</dbReference>
<keyword evidence="3" id="KW-0804">Transcription</keyword>
<dbReference type="Proteomes" id="UP001304340">
    <property type="component" value="Chromosome"/>
</dbReference>
<dbReference type="Gene3D" id="1.10.10.10">
    <property type="entry name" value="Winged helix-like DNA-binding domain superfamily/Winged helix DNA-binding domain"/>
    <property type="match status" value="1"/>
</dbReference>
<dbReference type="PANTHER" id="PTHR30154">
    <property type="entry name" value="LEUCINE-RESPONSIVE REGULATORY PROTEIN"/>
    <property type="match status" value="1"/>
</dbReference>
<dbReference type="InterPro" id="IPR011991">
    <property type="entry name" value="ArsR-like_HTH"/>
</dbReference>
<reference evidence="6" key="1">
    <citation type="submission" date="2023-11" db="EMBL/GenBank/DDBJ databases">
        <authorList>
            <person name="Helweg L.P."/>
            <person name="Kiel A."/>
            <person name="Hitz F."/>
            <person name="Ruckert-Reed C."/>
            <person name="Busche T."/>
            <person name="Kaltschmidt B."/>
            <person name="Kaltschmidt C."/>
        </authorList>
    </citation>
    <scope>NUCLEOTIDE SEQUENCE [LARGE SCALE GENOMIC DNA]</scope>
    <source>
        <strain evidence="6">4.1</strain>
    </source>
</reference>
<dbReference type="InterPro" id="IPR036388">
    <property type="entry name" value="WH-like_DNA-bd_sf"/>
</dbReference>
<evidence type="ECO:0000256" key="2">
    <source>
        <dbReference type="ARBA" id="ARBA00023125"/>
    </source>
</evidence>
<accession>A0AAF0ZA57</accession>